<evidence type="ECO:0000256" key="5">
    <source>
        <dbReference type="PROSITE-ProRule" id="PRU00449"/>
    </source>
</evidence>
<dbReference type="SMART" id="SM00154">
    <property type="entry name" value="ZnF_AN1"/>
    <property type="match status" value="2"/>
</dbReference>
<feature type="domain" description="AN1-type" evidence="7">
    <location>
        <begin position="94"/>
        <end position="142"/>
    </location>
</feature>
<feature type="domain" description="AN1-type" evidence="7">
    <location>
        <begin position="4"/>
        <end position="52"/>
    </location>
</feature>
<dbReference type="EMBL" id="OV725078">
    <property type="protein sequence ID" value="CAH1394128.1"/>
    <property type="molecule type" value="Genomic_DNA"/>
</dbReference>
<dbReference type="InterPro" id="IPR035896">
    <property type="entry name" value="AN1-like_Znf"/>
</dbReference>
<name>A0A9P0ECB8_NEZVI</name>
<protein>
    <recommendedName>
        <fullName evidence="7">AN1-type domain-containing protein</fullName>
    </recommendedName>
</protein>
<reference evidence="8" key="1">
    <citation type="submission" date="2022-01" db="EMBL/GenBank/DDBJ databases">
        <authorList>
            <person name="King R."/>
        </authorList>
    </citation>
    <scope>NUCLEOTIDE SEQUENCE</scope>
</reference>
<dbReference type="Proteomes" id="UP001152798">
    <property type="component" value="Chromosome 2"/>
</dbReference>
<evidence type="ECO:0000256" key="1">
    <source>
        <dbReference type="ARBA" id="ARBA00022723"/>
    </source>
</evidence>
<dbReference type="PANTHER" id="PTHR14677:SF20">
    <property type="entry name" value="ZINC FINGER AN1-TYPE CONTAINING 2A-RELATED"/>
    <property type="match status" value="1"/>
</dbReference>
<evidence type="ECO:0000259" key="7">
    <source>
        <dbReference type="PROSITE" id="PS51039"/>
    </source>
</evidence>
<feature type="region of interest" description="Disordered" evidence="6">
    <location>
        <begin position="182"/>
        <end position="219"/>
    </location>
</feature>
<evidence type="ECO:0000313" key="9">
    <source>
        <dbReference type="Proteomes" id="UP001152798"/>
    </source>
</evidence>
<dbReference type="GO" id="GO:0043161">
    <property type="term" value="P:proteasome-mediated ubiquitin-dependent protein catabolic process"/>
    <property type="evidence" value="ECO:0007669"/>
    <property type="project" value="TreeGrafter"/>
</dbReference>
<keyword evidence="9" id="KW-1185">Reference proteome</keyword>
<dbReference type="PROSITE" id="PS51039">
    <property type="entry name" value="ZF_AN1"/>
    <property type="match status" value="2"/>
</dbReference>
<dbReference type="Pfam" id="PF25403">
    <property type="entry name" value="zf-C2H2_ZFAND2"/>
    <property type="match status" value="1"/>
</dbReference>
<dbReference type="InterPro" id="IPR057357">
    <property type="entry name" value="Znf-C2H2_ZFAND2A/B"/>
</dbReference>
<sequence length="219" mass="24075">MEFPDLGKHCAMSLCNKLDFLPVKCDCCHQIFCCEHMKYDDHMCPNAGAKDIQVPICPLCNNPVPSKRHEPPDIAVSAHIDRDCESDPAVGRRKVYINKCSMNACRKKEIVPFVCPNCSQNFCVTHRHPSDHECSRLSNRSDKSTSTDTVVSSAVVAGYEAIQGDLDEDEALACAIALSMEEGLKQSSRSSQSDTTGADERPTTSRSKPNDPASHCRVS</sequence>
<dbReference type="GO" id="GO:0045047">
    <property type="term" value="P:protein targeting to ER"/>
    <property type="evidence" value="ECO:0007669"/>
    <property type="project" value="TreeGrafter"/>
</dbReference>
<evidence type="ECO:0000256" key="4">
    <source>
        <dbReference type="ARBA" id="ARBA00022833"/>
    </source>
</evidence>
<dbReference type="PANTHER" id="PTHR14677">
    <property type="entry name" value="ARSENITE INDUCUBLE RNA ASSOCIATED PROTEIN AIP-1-RELATED"/>
    <property type="match status" value="1"/>
</dbReference>
<feature type="region of interest" description="Disordered" evidence="6">
    <location>
        <begin position="129"/>
        <end position="149"/>
    </location>
</feature>
<dbReference type="InterPro" id="IPR000058">
    <property type="entry name" value="Znf_AN1"/>
</dbReference>
<evidence type="ECO:0000313" key="8">
    <source>
        <dbReference type="EMBL" id="CAH1394128.1"/>
    </source>
</evidence>
<dbReference type="Gene3D" id="4.10.1110.10">
    <property type="entry name" value="AN1-like Zinc finger"/>
    <property type="match status" value="2"/>
</dbReference>
<dbReference type="SUPFAM" id="SSF118310">
    <property type="entry name" value="AN1-like Zinc finger"/>
    <property type="match status" value="2"/>
</dbReference>
<feature type="compositionally biased region" description="Basic and acidic residues" evidence="6">
    <location>
        <begin position="129"/>
        <end position="145"/>
    </location>
</feature>
<dbReference type="Pfam" id="PF01428">
    <property type="entry name" value="zf-AN1"/>
    <property type="match status" value="2"/>
</dbReference>
<evidence type="ECO:0000256" key="6">
    <source>
        <dbReference type="SAM" id="MobiDB-lite"/>
    </source>
</evidence>
<keyword evidence="3 5" id="KW-0863">Zinc-finger</keyword>
<evidence type="ECO:0000256" key="3">
    <source>
        <dbReference type="ARBA" id="ARBA00022771"/>
    </source>
</evidence>
<proteinExistence type="predicted"/>
<dbReference type="PROSITE" id="PS50330">
    <property type="entry name" value="UIM"/>
    <property type="match status" value="1"/>
</dbReference>
<evidence type="ECO:0000256" key="2">
    <source>
        <dbReference type="ARBA" id="ARBA00022737"/>
    </source>
</evidence>
<organism evidence="8 9">
    <name type="scientific">Nezara viridula</name>
    <name type="common">Southern green stink bug</name>
    <name type="synonym">Cimex viridulus</name>
    <dbReference type="NCBI Taxonomy" id="85310"/>
    <lineage>
        <taxon>Eukaryota</taxon>
        <taxon>Metazoa</taxon>
        <taxon>Ecdysozoa</taxon>
        <taxon>Arthropoda</taxon>
        <taxon>Hexapoda</taxon>
        <taxon>Insecta</taxon>
        <taxon>Pterygota</taxon>
        <taxon>Neoptera</taxon>
        <taxon>Paraneoptera</taxon>
        <taxon>Hemiptera</taxon>
        <taxon>Heteroptera</taxon>
        <taxon>Panheteroptera</taxon>
        <taxon>Pentatomomorpha</taxon>
        <taxon>Pentatomoidea</taxon>
        <taxon>Pentatomidae</taxon>
        <taxon>Pentatominae</taxon>
        <taxon>Nezara</taxon>
    </lineage>
</organism>
<accession>A0A9P0ECB8</accession>
<dbReference type="AlphaFoldDB" id="A0A9P0ECB8"/>
<keyword evidence="2" id="KW-0677">Repeat</keyword>
<feature type="compositionally biased region" description="Polar residues" evidence="6">
    <location>
        <begin position="185"/>
        <end position="196"/>
    </location>
</feature>
<dbReference type="Pfam" id="PF02809">
    <property type="entry name" value="UIM"/>
    <property type="match status" value="1"/>
</dbReference>
<keyword evidence="1" id="KW-0479">Metal-binding</keyword>
<keyword evidence="4" id="KW-0862">Zinc</keyword>
<dbReference type="GO" id="GO:0008270">
    <property type="term" value="F:zinc ion binding"/>
    <property type="evidence" value="ECO:0007669"/>
    <property type="project" value="UniProtKB-KW"/>
</dbReference>
<dbReference type="GO" id="GO:0005783">
    <property type="term" value="C:endoplasmic reticulum"/>
    <property type="evidence" value="ECO:0007669"/>
    <property type="project" value="TreeGrafter"/>
</dbReference>
<dbReference type="InterPro" id="IPR003903">
    <property type="entry name" value="UIM_dom"/>
</dbReference>
<gene>
    <name evidence="8" type="ORF">NEZAVI_LOCUS4674</name>
</gene>
<dbReference type="OrthoDB" id="431929at2759"/>